<gene>
    <name evidence="8" type="ORF">GCM10010994_10350</name>
</gene>
<keyword evidence="9" id="KW-1185">Reference proteome</keyword>
<organism evidence="8 9">
    <name type="scientific">Chelatococcus reniformis</name>
    <dbReference type="NCBI Taxonomy" id="1494448"/>
    <lineage>
        <taxon>Bacteria</taxon>
        <taxon>Pseudomonadati</taxon>
        <taxon>Pseudomonadota</taxon>
        <taxon>Alphaproteobacteria</taxon>
        <taxon>Hyphomicrobiales</taxon>
        <taxon>Chelatococcaceae</taxon>
        <taxon>Chelatococcus</taxon>
    </lineage>
</organism>
<dbReference type="SUPFAM" id="SSF53850">
    <property type="entry name" value="Periplasmic binding protein-like II"/>
    <property type="match status" value="1"/>
</dbReference>
<dbReference type="SMART" id="SM00062">
    <property type="entry name" value="PBPb"/>
    <property type="match status" value="1"/>
</dbReference>
<feature type="domain" description="Solute-binding protein family 3/N-terminal" evidence="7">
    <location>
        <begin position="31"/>
        <end position="248"/>
    </location>
</feature>
<keyword evidence="3" id="KW-0813">Transport</keyword>
<proteinExistence type="inferred from homology"/>
<evidence type="ECO:0000256" key="5">
    <source>
        <dbReference type="ARBA" id="ARBA00055538"/>
    </source>
</evidence>
<name>A0A916TZL1_9HYPH</name>
<evidence type="ECO:0000313" key="8">
    <source>
        <dbReference type="EMBL" id="GGC53197.1"/>
    </source>
</evidence>
<dbReference type="Gene3D" id="3.40.190.10">
    <property type="entry name" value="Periplasmic binding protein-like II"/>
    <property type="match status" value="2"/>
</dbReference>
<comment type="subcellular location">
    <subcellularLocation>
        <location evidence="1">Periplasm</location>
    </subcellularLocation>
</comment>
<dbReference type="EMBL" id="BMGG01000002">
    <property type="protein sequence ID" value="GGC53197.1"/>
    <property type="molecule type" value="Genomic_DNA"/>
</dbReference>
<dbReference type="PANTHER" id="PTHR30024">
    <property type="entry name" value="ALIPHATIC SULFONATES-BINDING PROTEIN-RELATED"/>
    <property type="match status" value="1"/>
</dbReference>
<evidence type="ECO:0000256" key="3">
    <source>
        <dbReference type="ARBA" id="ARBA00022448"/>
    </source>
</evidence>
<dbReference type="AlphaFoldDB" id="A0A916TZL1"/>
<dbReference type="RefSeq" id="WP_188608085.1">
    <property type="nucleotide sequence ID" value="NZ_BMGG01000002.1"/>
</dbReference>
<dbReference type="FunFam" id="3.40.190.10:FF:000050">
    <property type="entry name" value="Sulfonate ABC transporter substrate-binding protein"/>
    <property type="match status" value="1"/>
</dbReference>
<evidence type="ECO:0000256" key="1">
    <source>
        <dbReference type="ARBA" id="ARBA00004418"/>
    </source>
</evidence>
<evidence type="ECO:0000259" key="7">
    <source>
        <dbReference type="SMART" id="SM00062"/>
    </source>
</evidence>
<comment type="similarity">
    <text evidence="2">Belongs to the bacterial solute-binding protein SsuA/TauA family.</text>
</comment>
<dbReference type="CDD" id="cd13557">
    <property type="entry name" value="PBP2_SsuA"/>
    <property type="match status" value="1"/>
</dbReference>
<evidence type="ECO:0000313" key="9">
    <source>
        <dbReference type="Proteomes" id="UP000637002"/>
    </source>
</evidence>
<dbReference type="GO" id="GO:0042597">
    <property type="term" value="C:periplasmic space"/>
    <property type="evidence" value="ECO:0007669"/>
    <property type="project" value="UniProtKB-SubCell"/>
</dbReference>
<dbReference type="InterPro" id="IPR001638">
    <property type="entry name" value="Solute-binding_3/MltF_N"/>
</dbReference>
<sequence>MINRRNFHVLAAGFVLGSAGMAGRVQADNKTFRIAYQKGGGNLIFLKERGILERKLEPFGWSVKWTEFQAGPQLLEALNIGAADFGPVGEAPPIFAQAAGANIVYAGYEPASPKNEAIIVQKDSPIKSVTDLKGKRVALNKGSNVNYLLVRALDANGLSYGDIVPAYLPPSDARAAFERGSVDAWVIWDPYYAAAEISLGAKTVVDATGLAPNVAFYMASRPIAEGNSDVLKAVLAAIDEIDGWIKNNRKQYAIEMSAKTGLPAEVVERGINRANLGARPVTPEILEGQQKIADAFAKLKLIPKPVNVADAAWKVGQ</sequence>
<dbReference type="InterPro" id="IPR015168">
    <property type="entry name" value="SsuA/THI5"/>
</dbReference>
<dbReference type="GO" id="GO:0016020">
    <property type="term" value="C:membrane"/>
    <property type="evidence" value="ECO:0007669"/>
    <property type="project" value="InterPro"/>
</dbReference>
<dbReference type="NCBIfam" id="NF008588">
    <property type="entry name" value="PRK11553.1"/>
    <property type="match status" value="1"/>
</dbReference>
<evidence type="ECO:0000256" key="2">
    <source>
        <dbReference type="ARBA" id="ARBA00010742"/>
    </source>
</evidence>
<evidence type="ECO:0000256" key="4">
    <source>
        <dbReference type="ARBA" id="ARBA00022729"/>
    </source>
</evidence>
<dbReference type="NCBIfam" id="TIGR01728">
    <property type="entry name" value="SsuA_fam"/>
    <property type="match status" value="1"/>
</dbReference>
<reference evidence="8" key="2">
    <citation type="submission" date="2020-09" db="EMBL/GenBank/DDBJ databases">
        <authorList>
            <person name="Sun Q."/>
            <person name="Zhou Y."/>
        </authorList>
    </citation>
    <scope>NUCLEOTIDE SEQUENCE</scope>
    <source>
        <strain evidence="8">CGMCC 1.12919</strain>
    </source>
</reference>
<dbReference type="Pfam" id="PF09084">
    <property type="entry name" value="NMT1"/>
    <property type="match status" value="1"/>
</dbReference>
<protein>
    <recommendedName>
        <fullName evidence="6">Putative aliphatic sulfonates-binding protein</fullName>
    </recommendedName>
</protein>
<accession>A0A916TZL1</accession>
<dbReference type="Proteomes" id="UP000637002">
    <property type="component" value="Unassembled WGS sequence"/>
</dbReference>
<comment type="caution">
    <text evidence="8">The sequence shown here is derived from an EMBL/GenBank/DDBJ whole genome shotgun (WGS) entry which is preliminary data.</text>
</comment>
<dbReference type="InterPro" id="IPR010067">
    <property type="entry name" value="ABC_SsuA_sub-bd"/>
</dbReference>
<comment type="function">
    <text evidence="5">Part of a binding-protein-dependent transport system for aliphatic sulfonates. Putative binding protein.</text>
</comment>
<evidence type="ECO:0000256" key="6">
    <source>
        <dbReference type="ARBA" id="ARBA00070228"/>
    </source>
</evidence>
<dbReference type="PANTHER" id="PTHR30024:SF42">
    <property type="entry name" value="ALIPHATIC SULFONATES-BINDING PROTEIN-RELATED"/>
    <property type="match status" value="1"/>
</dbReference>
<keyword evidence="4" id="KW-0732">Signal</keyword>
<reference evidence="8" key="1">
    <citation type="journal article" date="2014" name="Int. J. Syst. Evol. Microbiol.">
        <title>Complete genome sequence of Corynebacterium casei LMG S-19264T (=DSM 44701T), isolated from a smear-ripened cheese.</title>
        <authorList>
            <consortium name="US DOE Joint Genome Institute (JGI-PGF)"/>
            <person name="Walter F."/>
            <person name="Albersmeier A."/>
            <person name="Kalinowski J."/>
            <person name="Ruckert C."/>
        </authorList>
    </citation>
    <scope>NUCLEOTIDE SEQUENCE</scope>
    <source>
        <strain evidence="8">CGMCC 1.12919</strain>
    </source>
</reference>
<dbReference type="GO" id="GO:0042626">
    <property type="term" value="F:ATPase-coupled transmembrane transporter activity"/>
    <property type="evidence" value="ECO:0007669"/>
    <property type="project" value="InterPro"/>
</dbReference>